<evidence type="ECO:0000256" key="5">
    <source>
        <dbReference type="ARBA" id="ARBA00022989"/>
    </source>
</evidence>
<evidence type="ECO:0000256" key="3">
    <source>
        <dbReference type="ARBA" id="ARBA00022475"/>
    </source>
</evidence>
<name>A0ABV3PBZ8_9ACTN</name>
<dbReference type="InterPro" id="IPR011701">
    <property type="entry name" value="MFS"/>
</dbReference>
<evidence type="ECO:0000313" key="10">
    <source>
        <dbReference type="Proteomes" id="UP001555826"/>
    </source>
</evidence>
<protein>
    <submittedName>
        <fullName evidence="9">MFS transporter</fullName>
    </submittedName>
</protein>
<dbReference type="EMBL" id="JBFNQN010000015">
    <property type="protein sequence ID" value="MEW9267136.1"/>
    <property type="molecule type" value="Genomic_DNA"/>
</dbReference>
<feature type="transmembrane region" description="Helical" evidence="7">
    <location>
        <begin position="103"/>
        <end position="121"/>
    </location>
</feature>
<dbReference type="PANTHER" id="PTHR23517">
    <property type="entry name" value="RESISTANCE PROTEIN MDTM, PUTATIVE-RELATED-RELATED"/>
    <property type="match status" value="1"/>
</dbReference>
<keyword evidence="10" id="KW-1185">Reference proteome</keyword>
<accession>A0ABV3PBZ8</accession>
<evidence type="ECO:0000256" key="1">
    <source>
        <dbReference type="ARBA" id="ARBA00004651"/>
    </source>
</evidence>
<dbReference type="CDD" id="cd17325">
    <property type="entry name" value="MFS_MdtG_SLC18_like"/>
    <property type="match status" value="1"/>
</dbReference>
<evidence type="ECO:0000256" key="7">
    <source>
        <dbReference type="SAM" id="Phobius"/>
    </source>
</evidence>
<evidence type="ECO:0000256" key="4">
    <source>
        <dbReference type="ARBA" id="ARBA00022692"/>
    </source>
</evidence>
<keyword evidence="3" id="KW-1003">Cell membrane</keyword>
<feature type="transmembrane region" description="Helical" evidence="7">
    <location>
        <begin position="277"/>
        <end position="294"/>
    </location>
</feature>
<dbReference type="InterPro" id="IPR036259">
    <property type="entry name" value="MFS_trans_sf"/>
</dbReference>
<evidence type="ECO:0000313" key="9">
    <source>
        <dbReference type="EMBL" id="MEW9267136.1"/>
    </source>
</evidence>
<dbReference type="RefSeq" id="WP_367640345.1">
    <property type="nucleotide sequence ID" value="NZ_JBFNQN010000015.1"/>
</dbReference>
<sequence length="390" mass="38335">MPTPSGPVFGGWRSLATVYAPAALFSTSQGAVLPVLPLTARDLGASVAVSAVGVALLGVGQVAGALPAGALVTRTGERFAMLTAAVVSGLALAGAAFAPSEAVLAVCVLALGLASAVWGLARQSFLTAAAPPHLRARARSTLGGVGRIGTFVGPFLGAAGSAVAGVRGSYAVAVLAVLAAAVVVLALPDPELDEVHHGPAPTLREVFRAHARLLATLGVAALAVQAVRQSRQTVLPLWCDHVGLDATTTSLVAGVSGAVDMLLFYPAGSVMDRVGRAAVGVPSMLVLAVGHVLLPFSHSAWTVALVGVVMGFGNGMGAGLVMTLGADHAPPGGRATFLGAWRLVTDTGAASGPLLVGALAGAGGLVVATGGVAVLAVAAAAGLARFVPRR</sequence>
<feature type="transmembrane region" description="Helical" evidence="7">
    <location>
        <begin position="79"/>
        <end position="97"/>
    </location>
</feature>
<dbReference type="InterPro" id="IPR050171">
    <property type="entry name" value="MFS_Transporters"/>
</dbReference>
<feature type="domain" description="Major facilitator superfamily (MFS) profile" evidence="8">
    <location>
        <begin position="14"/>
        <end position="390"/>
    </location>
</feature>
<gene>
    <name evidence="9" type="ORF">AB1207_20485</name>
</gene>
<evidence type="ECO:0000256" key="6">
    <source>
        <dbReference type="ARBA" id="ARBA00023136"/>
    </source>
</evidence>
<keyword evidence="5 7" id="KW-1133">Transmembrane helix</keyword>
<organism evidence="9 10">
    <name type="scientific">Kineococcus endophyticus</name>
    <dbReference type="NCBI Taxonomy" id="1181883"/>
    <lineage>
        <taxon>Bacteria</taxon>
        <taxon>Bacillati</taxon>
        <taxon>Actinomycetota</taxon>
        <taxon>Actinomycetes</taxon>
        <taxon>Kineosporiales</taxon>
        <taxon>Kineosporiaceae</taxon>
        <taxon>Kineococcus</taxon>
    </lineage>
</organism>
<feature type="transmembrane region" description="Helical" evidence="7">
    <location>
        <begin position="142"/>
        <end position="164"/>
    </location>
</feature>
<dbReference type="SUPFAM" id="SSF103473">
    <property type="entry name" value="MFS general substrate transporter"/>
    <property type="match status" value="1"/>
</dbReference>
<dbReference type="Gene3D" id="1.20.1250.20">
    <property type="entry name" value="MFS general substrate transporter like domains"/>
    <property type="match status" value="2"/>
</dbReference>
<evidence type="ECO:0000259" key="8">
    <source>
        <dbReference type="PROSITE" id="PS50850"/>
    </source>
</evidence>
<feature type="transmembrane region" description="Helical" evidence="7">
    <location>
        <begin position="365"/>
        <end position="387"/>
    </location>
</feature>
<dbReference type="Pfam" id="PF07690">
    <property type="entry name" value="MFS_1"/>
    <property type="match status" value="2"/>
</dbReference>
<comment type="caution">
    <text evidence="9">The sequence shown here is derived from an EMBL/GenBank/DDBJ whole genome shotgun (WGS) entry which is preliminary data.</text>
</comment>
<evidence type="ECO:0000256" key="2">
    <source>
        <dbReference type="ARBA" id="ARBA00022448"/>
    </source>
</evidence>
<dbReference type="InterPro" id="IPR020846">
    <property type="entry name" value="MFS_dom"/>
</dbReference>
<keyword evidence="2" id="KW-0813">Transport</keyword>
<feature type="transmembrane region" description="Helical" evidence="7">
    <location>
        <begin position="170"/>
        <end position="188"/>
    </location>
</feature>
<proteinExistence type="predicted"/>
<keyword evidence="4 7" id="KW-0812">Transmembrane</keyword>
<comment type="subcellular location">
    <subcellularLocation>
        <location evidence="1">Cell membrane</location>
        <topology evidence="1">Multi-pass membrane protein</topology>
    </subcellularLocation>
</comment>
<dbReference type="Proteomes" id="UP001555826">
    <property type="component" value="Unassembled WGS sequence"/>
</dbReference>
<keyword evidence="6 7" id="KW-0472">Membrane</keyword>
<reference evidence="9 10" key="1">
    <citation type="submission" date="2024-07" db="EMBL/GenBank/DDBJ databases">
        <authorList>
            <person name="Thanompreechachai J."/>
            <person name="Duangmal K."/>
        </authorList>
    </citation>
    <scope>NUCLEOTIDE SEQUENCE [LARGE SCALE GENOMIC DNA]</scope>
    <source>
        <strain evidence="9 10">KCTC 19886</strain>
    </source>
</reference>
<feature type="transmembrane region" description="Helical" evidence="7">
    <location>
        <begin position="300"/>
        <end position="325"/>
    </location>
</feature>
<feature type="transmembrane region" description="Helical" evidence="7">
    <location>
        <begin position="46"/>
        <end position="72"/>
    </location>
</feature>
<dbReference type="PROSITE" id="PS50850">
    <property type="entry name" value="MFS"/>
    <property type="match status" value="1"/>
</dbReference>
<dbReference type="PANTHER" id="PTHR23517:SF3">
    <property type="entry name" value="INTEGRAL MEMBRANE TRANSPORT PROTEIN"/>
    <property type="match status" value="1"/>
</dbReference>